<organism evidence="2 3">
    <name type="scientific">Ilumatobacter coccineus (strain NBRC 103263 / KCTC 29153 / YM16-304)</name>
    <dbReference type="NCBI Taxonomy" id="1313172"/>
    <lineage>
        <taxon>Bacteria</taxon>
        <taxon>Bacillati</taxon>
        <taxon>Actinomycetota</taxon>
        <taxon>Acidimicrobiia</taxon>
        <taxon>Acidimicrobiales</taxon>
        <taxon>Ilumatobacteraceae</taxon>
        <taxon>Ilumatobacter</taxon>
    </lineage>
</organism>
<dbReference type="RefSeq" id="WP_015441928.1">
    <property type="nucleotide sequence ID" value="NC_020520.1"/>
</dbReference>
<dbReference type="Pfam" id="PF07498">
    <property type="entry name" value="Rho_N"/>
    <property type="match status" value="1"/>
</dbReference>
<name>A0A6C7E889_ILUCY</name>
<dbReference type="InterPro" id="IPR011112">
    <property type="entry name" value="Rho-like_N"/>
</dbReference>
<accession>A0A6C7E889</accession>
<dbReference type="SUPFAM" id="SSF68912">
    <property type="entry name" value="Rho N-terminal domain-like"/>
    <property type="match status" value="1"/>
</dbReference>
<dbReference type="KEGG" id="aym:YM304_23670"/>
<protein>
    <recommendedName>
        <fullName evidence="1">Rho termination factor-like N-terminal domain-containing protein</fullName>
    </recommendedName>
</protein>
<proteinExistence type="predicted"/>
<keyword evidence="3" id="KW-1185">Reference proteome</keyword>
<dbReference type="SMART" id="SM00959">
    <property type="entry name" value="Rho_N"/>
    <property type="match status" value="1"/>
</dbReference>
<evidence type="ECO:0000313" key="3">
    <source>
        <dbReference type="Proteomes" id="UP000011863"/>
    </source>
</evidence>
<dbReference type="Proteomes" id="UP000011863">
    <property type="component" value="Chromosome"/>
</dbReference>
<reference evidence="2 3" key="1">
    <citation type="journal article" date="2013" name="Int. J. Syst. Evol. Microbiol.">
        <title>Ilumatobacter nonamiense sp. nov. and Ilumatobacter coccineum sp. nov., isolated from seashore sand.</title>
        <authorList>
            <person name="Matsumoto A."/>
            <person name="Kasai H."/>
            <person name="Matsuo Y."/>
            <person name="Shizuri Y."/>
            <person name="Ichikawa N."/>
            <person name="Fujita N."/>
            <person name="Omura S."/>
            <person name="Takahashi Y."/>
        </authorList>
    </citation>
    <scope>NUCLEOTIDE SEQUENCE [LARGE SCALE GENOMIC DNA]</scope>
    <source>
        <strain evidence="3">NBRC 103263 / KCTC 29153 / YM16-304</strain>
    </source>
</reference>
<dbReference type="InterPro" id="IPR036269">
    <property type="entry name" value="Rho_N_sf"/>
</dbReference>
<feature type="domain" description="Rho termination factor-like N-terminal" evidence="1">
    <location>
        <begin position="165"/>
        <end position="202"/>
    </location>
</feature>
<evidence type="ECO:0000313" key="2">
    <source>
        <dbReference type="EMBL" id="BAN02681.1"/>
    </source>
</evidence>
<dbReference type="GO" id="GO:0006353">
    <property type="term" value="P:DNA-templated transcription termination"/>
    <property type="evidence" value="ECO:0007669"/>
    <property type="project" value="InterPro"/>
</dbReference>
<dbReference type="AlphaFoldDB" id="A0A6C7E889"/>
<gene>
    <name evidence="2" type="ORF">YM304_23670</name>
</gene>
<dbReference type="EMBL" id="AP012057">
    <property type="protein sequence ID" value="BAN02681.1"/>
    <property type="molecule type" value="Genomic_DNA"/>
</dbReference>
<sequence length="202" mass="21944">MNATATITRTLSETIDSIETSYADTFENITSTLSERAKSINDEISGRLDKIELNMPELPKKIFAYNRVAADRVVAQTRRNNDLVVDAFRPVVKMADTGVRTIVGTAKWAAEQTASTAATGVRSVIGQTQAQVKRTASTLSDQTSDLVEEATDRVVAAEKSAERVALKSMTKAELYQMAQDIDIEGRADMNKAQLITAINNAG</sequence>
<evidence type="ECO:0000259" key="1">
    <source>
        <dbReference type="SMART" id="SM00959"/>
    </source>
</evidence>